<dbReference type="Gene3D" id="1.10.3720.10">
    <property type="entry name" value="MetI-like"/>
    <property type="match status" value="1"/>
</dbReference>
<dbReference type="RefSeq" id="WP_050452690.1">
    <property type="nucleotide sequence ID" value="NZ_LFJJ01000022.1"/>
</dbReference>
<evidence type="ECO:0000256" key="2">
    <source>
        <dbReference type="ARBA" id="ARBA00022448"/>
    </source>
</evidence>
<keyword evidence="2 7" id="KW-0813">Transport</keyword>
<reference evidence="10" key="1">
    <citation type="submission" date="2015-06" db="EMBL/GenBank/DDBJ databases">
        <title>Comparative genomics of Burkholderia leaf nodule symbionts.</title>
        <authorList>
            <person name="Carlier A."/>
            <person name="Eberl L."/>
            <person name="Pinto-Carbo M."/>
        </authorList>
    </citation>
    <scope>NUCLEOTIDE SEQUENCE [LARGE SCALE GENOMIC DNA]</scope>
    <source>
        <strain evidence="10">UZHbot4</strain>
    </source>
</reference>
<dbReference type="PANTHER" id="PTHR30151">
    <property type="entry name" value="ALKANE SULFONATE ABC TRANSPORTER-RELATED, MEMBRANE SUBUNIT"/>
    <property type="match status" value="1"/>
</dbReference>
<dbReference type="PANTHER" id="PTHR30151:SF0">
    <property type="entry name" value="ABC TRANSPORTER PERMEASE PROTEIN MJ0413-RELATED"/>
    <property type="match status" value="1"/>
</dbReference>
<evidence type="ECO:0000259" key="8">
    <source>
        <dbReference type="PROSITE" id="PS50928"/>
    </source>
</evidence>
<evidence type="ECO:0000256" key="4">
    <source>
        <dbReference type="ARBA" id="ARBA00022692"/>
    </source>
</evidence>
<dbReference type="CDD" id="cd06261">
    <property type="entry name" value="TM_PBP2"/>
    <property type="match status" value="1"/>
</dbReference>
<evidence type="ECO:0000313" key="9">
    <source>
        <dbReference type="EMBL" id="KND61420.1"/>
    </source>
</evidence>
<sequence>MNPWARRFIQAAIIAGFFLAWHLIVASHLVDPMLLPPPADVFARMFALLGDARSLHHLGVTLGEVTLAVVLVTPIGIALGLFLGENAYWGAAFRPLFYFMSSVPKSVFLPVFILALGMGFSQKVAFGMFQAIFVLVVAAIAAAQSVPVDYVRTARSFGATRAQIYRHVYLPAMLSVILEGLRLGMIFNITGVLFAEMYVSRAGLGYPIANWGMNFDIVSLLAGIVLASLVSIMVNEALRWYEYRVGAWRG</sequence>
<accession>A0A0L0MGJ3</accession>
<feature type="transmembrane region" description="Helical" evidence="7">
    <location>
        <begin position="168"/>
        <end position="195"/>
    </location>
</feature>
<evidence type="ECO:0000313" key="10">
    <source>
        <dbReference type="Proteomes" id="UP000036959"/>
    </source>
</evidence>
<dbReference type="AlphaFoldDB" id="A0A0L0MGJ3"/>
<keyword evidence="5 7" id="KW-1133">Transmembrane helix</keyword>
<keyword evidence="6 7" id="KW-0472">Membrane</keyword>
<comment type="similarity">
    <text evidence="7">Belongs to the binding-protein-dependent transport system permease family.</text>
</comment>
<feature type="transmembrane region" description="Helical" evidence="7">
    <location>
        <begin position="96"/>
        <end position="118"/>
    </location>
</feature>
<dbReference type="PROSITE" id="PS50928">
    <property type="entry name" value="ABC_TM1"/>
    <property type="match status" value="1"/>
</dbReference>
<evidence type="ECO:0000256" key="1">
    <source>
        <dbReference type="ARBA" id="ARBA00004651"/>
    </source>
</evidence>
<dbReference type="Pfam" id="PF00528">
    <property type="entry name" value="BPD_transp_1"/>
    <property type="match status" value="1"/>
</dbReference>
<keyword evidence="10" id="KW-1185">Reference proteome</keyword>
<dbReference type="GO" id="GO:0055085">
    <property type="term" value="P:transmembrane transport"/>
    <property type="evidence" value="ECO:0007669"/>
    <property type="project" value="InterPro"/>
</dbReference>
<feature type="domain" description="ABC transmembrane type-1" evidence="8">
    <location>
        <begin position="58"/>
        <end position="238"/>
    </location>
</feature>
<evidence type="ECO:0000256" key="7">
    <source>
        <dbReference type="RuleBase" id="RU363032"/>
    </source>
</evidence>
<organism evidence="9 10">
    <name type="scientific">Candidatus Burkholderia verschuerenii</name>
    <dbReference type="NCBI Taxonomy" id="242163"/>
    <lineage>
        <taxon>Bacteria</taxon>
        <taxon>Pseudomonadati</taxon>
        <taxon>Pseudomonadota</taxon>
        <taxon>Betaproteobacteria</taxon>
        <taxon>Burkholderiales</taxon>
        <taxon>Burkholderiaceae</taxon>
        <taxon>Burkholderia</taxon>
    </lineage>
</organism>
<dbReference type="EMBL" id="LFJJ01000022">
    <property type="protein sequence ID" value="KND61420.1"/>
    <property type="molecule type" value="Genomic_DNA"/>
</dbReference>
<name>A0A0L0MGJ3_9BURK</name>
<dbReference type="PATRIC" id="fig|242163.4.peg.3199"/>
<dbReference type="Proteomes" id="UP000036959">
    <property type="component" value="Unassembled WGS sequence"/>
</dbReference>
<feature type="transmembrane region" description="Helical" evidence="7">
    <location>
        <begin position="12"/>
        <end position="30"/>
    </location>
</feature>
<dbReference type="InterPro" id="IPR035906">
    <property type="entry name" value="MetI-like_sf"/>
</dbReference>
<evidence type="ECO:0000256" key="3">
    <source>
        <dbReference type="ARBA" id="ARBA00022475"/>
    </source>
</evidence>
<feature type="transmembrane region" description="Helical" evidence="7">
    <location>
        <begin position="124"/>
        <end position="147"/>
    </location>
</feature>
<dbReference type="OrthoDB" id="7274389at2"/>
<proteinExistence type="inferred from homology"/>
<gene>
    <name evidence="9" type="ORF">BVER_04331</name>
</gene>
<dbReference type="GO" id="GO:0005886">
    <property type="term" value="C:plasma membrane"/>
    <property type="evidence" value="ECO:0007669"/>
    <property type="project" value="UniProtKB-SubCell"/>
</dbReference>
<feature type="transmembrane region" description="Helical" evidence="7">
    <location>
        <begin position="215"/>
        <end position="234"/>
    </location>
</feature>
<evidence type="ECO:0000256" key="5">
    <source>
        <dbReference type="ARBA" id="ARBA00022989"/>
    </source>
</evidence>
<feature type="transmembrane region" description="Helical" evidence="7">
    <location>
        <begin position="65"/>
        <end position="84"/>
    </location>
</feature>
<keyword evidence="4 7" id="KW-0812">Transmembrane</keyword>
<protein>
    <submittedName>
        <fullName evidence="9">ABC-type nitrate/sulfonate/bicarbonate transport system, permease component</fullName>
    </submittedName>
</protein>
<keyword evidence="3" id="KW-1003">Cell membrane</keyword>
<comment type="caution">
    <text evidence="9">The sequence shown here is derived from an EMBL/GenBank/DDBJ whole genome shotgun (WGS) entry which is preliminary data.</text>
</comment>
<dbReference type="InterPro" id="IPR000515">
    <property type="entry name" value="MetI-like"/>
</dbReference>
<evidence type="ECO:0000256" key="6">
    <source>
        <dbReference type="ARBA" id="ARBA00023136"/>
    </source>
</evidence>
<comment type="subcellular location">
    <subcellularLocation>
        <location evidence="1 7">Cell membrane</location>
        <topology evidence="1 7">Multi-pass membrane protein</topology>
    </subcellularLocation>
</comment>
<dbReference type="SUPFAM" id="SSF161098">
    <property type="entry name" value="MetI-like"/>
    <property type="match status" value="1"/>
</dbReference>